<dbReference type="EMBL" id="CP069798">
    <property type="protein sequence ID" value="QRQ83336.1"/>
    <property type="molecule type" value="Genomic_DNA"/>
</dbReference>
<evidence type="ECO:0000256" key="4">
    <source>
        <dbReference type="ARBA" id="ARBA00016202"/>
    </source>
</evidence>
<comment type="subcellular location">
    <subcellularLocation>
        <location evidence="1">Cell outer membrane</location>
        <topology evidence="1">Lipid-anchor</topology>
    </subcellularLocation>
</comment>
<evidence type="ECO:0000256" key="12">
    <source>
        <dbReference type="ARBA" id="ARBA00023288"/>
    </source>
</evidence>
<keyword evidence="14" id="KW-1185">Reference proteome</keyword>
<dbReference type="InterPro" id="IPR029046">
    <property type="entry name" value="LolA/LolB/LppX"/>
</dbReference>
<evidence type="ECO:0000256" key="9">
    <source>
        <dbReference type="ARBA" id="ARBA00023139"/>
    </source>
</evidence>
<evidence type="ECO:0000256" key="3">
    <source>
        <dbReference type="ARBA" id="ARBA00011245"/>
    </source>
</evidence>
<evidence type="ECO:0000256" key="11">
    <source>
        <dbReference type="ARBA" id="ARBA00023237"/>
    </source>
</evidence>
<keyword evidence="6" id="KW-0732">Signal</keyword>
<keyword evidence="8" id="KW-0472">Membrane</keyword>
<keyword evidence="9" id="KW-0564">Palmitate</keyword>
<evidence type="ECO:0000313" key="14">
    <source>
        <dbReference type="Proteomes" id="UP000653156"/>
    </source>
</evidence>
<evidence type="ECO:0000313" key="13">
    <source>
        <dbReference type="EMBL" id="QRQ83336.1"/>
    </source>
</evidence>
<dbReference type="Gene3D" id="2.50.20.10">
    <property type="entry name" value="Lipoprotein localisation LolA/LolB/LppX"/>
    <property type="match status" value="1"/>
</dbReference>
<keyword evidence="11" id="KW-0998">Cell outer membrane</keyword>
<organism evidence="13 14">
    <name type="scientific">Paralysiella testudinis</name>
    <dbReference type="NCBI Taxonomy" id="2809020"/>
    <lineage>
        <taxon>Bacteria</taxon>
        <taxon>Pseudomonadati</taxon>
        <taxon>Pseudomonadota</taxon>
        <taxon>Betaproteobacteria</taxon>
        <taxon>Neisseriales</taxon>
        <taxon>Neisseriaceae</taxon>
        <taxon>Paralysiella</taxon>
    </lineage>
</organism>
<evidence type="ECO:0000256" key="6">
    <source>
        <dbReference type="ARBA" id="ARBA00022729"/>
    </source>
</evidence>
<evidence type="ECO:0000256" key="7">
    <source>
        <dbReference type="ARBA" id="ARBA00022927"/>
    </source>
</evidence>
<sequence>MNKLPLLLAAVVLAACTNFNTPLKQSGWQADTGSAEGFSSEGRLAVREGEKGSYANFEWQDFGTVQNISVNTPLGNTVGVLCRDSEGVIAEDSSARQYRADSIEALSQNLLGFTLPMSHLNQWARGRWAPGEAHEILTDGRLRQSGWLIGRQLMADGVSPKILVLENERLNIRLVFDQFQPLDLRTMKIGRCALRSA</sequence>
<dbReference type="AlphaFoldDB" id="A0A892ZNS7"/>
<comment type="similarity">
    <text evidence="2">Belongs to the LolB family.</text>
</comment>
<dbReference type="CDD" id="cd16326">
    <property type="entry name" value="LolB"/>
    <property type="match status" value="1"/>
</dbReference>
<evidence type="ECO:0000256" key="8">
    <source>
        <dbReference type="ARBA" id="ARBA00023136"/>
    </source>
</evidence>
<name>A0A892ZNS7_9NEIS</name>
<dbReference type="KEGG" id="ptes:JQU52_09675"/>
<keyword evidence="10" id="KW-0143">Chaperone</keyword>
<dbReference type="Pfam" id="PF03550">
    <property type="entry name" value="LolB"/>
    <property type="match status" value="1"/>
</dbReference>
<keyword evidence="5" id="KW-0813">Transport</keyword>
<dbReference type="InterPro" id="IPR004565">
    <property type="entry name" value="OM_lipoprot_LolB"/>
</dbReference>
<accession>A0A892ZNS7</accession>
<reference evidence="13" key="1">
    <citation type="submission" date="2021-02" db="EMBL/GenBank/DDBJ databases">
        <title>Neisseriaceae sp. 26B isolated from the cloaca of a Common Toad-headed Turtle (Mesoclemmys nasuta).</title>
        <authorList>
            <person name="Spergser J."/>
            <person name="Busse H.-J."/>
        </authorList>
    </citation>
    <scope>NUCLEOTIDE SEQUENCE</scope>
    <source>
        <strain evidence="13">26B</strain>
    </source>
</reference>
<evidence type="ECO:0000256" key="1">
    <source>
        <dbReference type="ARBA" id="ARBA00004459"/>
    </source>
</evidence>
<comment type="subunit">
    <text evidence="3">Monomer.</text>
</comment>
<proteinExistence type="inferred from homology"/>
<evidence type="ECO:0000256" key="10">
    <source>
        <dbReference type="ARBA" id="ARBA00023186"/>
    </source>
</evidence>
<gene>
    <name evidence="13" type="ORF">JQU52_09675</name>
</gene>
<keyword evidence="7" id="KW-0653">Protein transport</keyword>
<protein>
    <recommendedName>
        <fullName evidence="4">Outer-membrane lipoprotein LolB</fullName>
    </recommendedName>
</protein>
<dbReference type="SUPFAM" id="SSF89392">
    <property type="entry name" value="Prokaryotic lipoproteins and lipoprotein localization factors"/>
    <property type="match status" value="1"/>
</dbReference>
<dbReference type="PROSITE" id="PS51257">
    <property type="entry name" value="PROKAR_LIPOPROTEIN"/>
    <property type="match status" value="1"/>
</dbReference>
<evidence type="ECO:0000256" key="5">
    <source>
        <dbReference type="ARBA" id="ARBA00022448"/>
    </source>
</evidence>
<evidence type="ECO:0000256" key="2">
    <source>
        <dbReference type="ARBA" id="ARBA00009696"/>
    </source>
</evidence>
<dbReference type="GO" id="GO:0009279">
    <property type="term" value="C:cell outer membrane"/>
    <property type="evidence" value="ECO:0007669"/>
    <property type="project" value="UniProtKB-SubCell"/>
</dbReference>
<dbReference type="GO" id="GO:0015031">
    <property type="term" value="P:protein transport"/>
    <property type="evidence" value="ECO:0007669"/>
    <property type="project" value="UniProtKB-KW"/>
</dbReference>
<keyword evidence="12 13" id="KW-0449">Lipoprotein</keyword>
<dbReference type="Proteomes" id="UP000653156">
    <property type="component" value="Chromosome"/>
</dbReference>